<gene>
    <name evidence="1" type="ORF">HPB50_015506</name>
</gene>
<protein>
    <submittedName>
        <fullName evidence="1">Uncharacterized protein</fullName>
    </submittedName>
</protein>
<reference evidence="1" key="1">
    <citation type="submission" date="2020-05" db="EMBL/GenBank/DDBJ databases">
        <title>Large-scale comparative analyses of tick genomes elucidate their genetic diversity and vector capacities.</title>
        <authorList>
            <person name="Jia N."/>
            <person name="Wang J."/>
            <person name="Shi W."/>
            <person name="Du L."/>
            <person name="Sun Y."/>
            <person name="Zhan W."/>
            <person name="Jiang J."/>
            <person name="Wang Q."/>
            <person name="Zhang B."/>
            <person name="Ji P."/>
            <person name="Sakyi L.B."/>
            <person name="Cui X."/>
            <person name="Yuan T."/>
            <person name="Jiang B."/>
            <person name="Yang W."/>
            <person name="Lam T.T.-Y."/>
            <person name="Chang Q."/>
            <person name="Ding S."/>
            <person name="Wang X."/>
            <person name="Zhu J."/>
            <person name="Ruan X."/>
            <person name="Zhao L."/>
            <person name="Wei J."/>
            <person name="Que T."/>
            <person name="Du C."/>
            <person name="Cheng J."/>
            <person name="Dai P."/>
            <person name="Han X."/>
            <person name="Huang E."/>
            <person name="Gao Y."/>
            <person name="Liu J."/>
            <person name="Shao H."/>
            <person name="Ye R."/>
            <person name="Li L."/>
            <person name="Wei W."/>
            <person name="Wang X."/>
            <person name="Wang C."/>
            <person name="Yang T."/>
            <person name="Huo Q."/>
            <person name="Li W."/>
            <person name="Guo W."/>
            <person name="Chen H."/>
            <person name="Zhou L."/>
            <person name="Ni X."/>
            <person name="Tian J."/>
            <person name="Zhou Y."/>
            <person name="Sheng Y."/>
            <person name="Liu T."/>
            <person name="Pan Y."/>
            <person name="Xia L."/>
            <person name="Li J."/>
            <person name="Zhao F."/>
            <person name="Cao W."/>
        </authorList>
    </citation>
    <scope>NUCLEOTIDE SEQUENCE</scope>
    <source>
        <strain evidence="1">Hyas-2018</strain>
    </source>
</reference>
<evidence type="ECO:0000313" key="1">
    <source>
        <dbReference type="EMBL" id="KAH6928413.1"/>
    </source>
</evidence>
<dbReference type="EMBL" id="CM023486">
    <property type="protein sequence ID" value="KAH6928413.1"/>
    <property type="molecule type" value="Genomic_DNA"/>
</dbReference>
<name>A0ACB7S431_HYAAI</name>
<comment type="caution">
    <text evidence="1">The sequence shown here is derived from an EMBL/GenBank/DDBJ whole genome shotgun (WGS) entry which is preliminary data.</text>
</comment>
<proteinExistence type="predicted"/>
<evidence type="ECO:0000313" key="2">
    <source>
        <dbReference type="Proteomes" id="UP000821845"/>
    </source>
</evidence>
<keyword evidence="2" id="KW-1185">Reference proteome</keyword>
<organism evidence="1 2">
    <name type="scientific">Hyalomma asiaticum</name>
    <name type="common">Tick</name>
    <dbReference type="NCBI Taxonomy" id="266040"/>
    <lineage>
        <taxon>Eukaryota</taxon>
        <taxon>Metazoa</taxon>
        <taxon>Ecdysozoa</taxon>
        <taxon>Arthropoda</taxon>
        <taxon>Chelicerata</taxon>
        <taxon>Arachnida</taxon>
        <taxon>Acari</taxon>
        <taxon>Parasitiformes</taxon>
        <taxon>Ixodida</taxon>
        <taxon>Ixodoidea</taxon>
        <taxon>Ixodidae</taxon>
        <taxon>Hyalomminae</taxon>
        <taxon>Hyalomma</taxon>
    </lineage>
</organism>
<sequence>MPRRISSFFESVMGPQIEPSRNPPQRLDGPVLQTRLQKVMTSMDSAKHSDVRRIRPAMSTHRAMSRWTLLRAVTLLACIHRTFAADIKHFQAPEGPVQNVLYFVSAPNGDAVIVGGRNALYKLSADNFSLEATYRSGPENDSAECPPYPEECNHSRTVTDNDNRVLLQLGALPIVLACGTTSQGMCTLNQPQRDLNVSKPMDKKLVVNYVASRESTAAFFGTGNRKGVLFVGSMYDDRPVEYHPYAVSARQLGSTTSFKLVASERSRVSFVNVNERLKKSYRIKYVYGFSHNGYAYFVTVQNKGASLESFETRLVRVCEGDDSFLTYMEIPIECPKDAGLRYTIATSASLGPSGMSSTGDETMVLAVAFGSPYGGRMQHNDPSQGSALCFFDMGHVEGAFRRTVENCNMATSKAKLSRLFHSPQAELKCTRYDPGDDFLCSPGVNNYIEGMLPLTGSAAITLDKRLATSVTVMQQNSTTVIWVGDHVGFLYKLTARVHGDQSVLLRSFQYVLQGESSKLLFSTDLSNGQKVPVGKSTAVDSNGTYGYFLVGDKVVRFPVGSCSIYDKCSQCMQNHEDPLSCGWCGGQCAHYGECPQREKFDVRHCPIQLDRVSPTKGPTKGGTLLTFQGDNFGDPQHKPDSNIEITVGDHVCDLVHWNFTLVQCKTPPGQYGSKVDIMISVNDTHWDKEKKYDVQDQHIIAEGFEYEVATFTGVAPNYGPVSGGTNITIHGANLDIGSKQSVTIGQSPCRINSAGPTESVLKDMQVILAIDDVEVPFVQEKDWTPLFTYRPDPEIDDISPKTATFKGNSTVVVRGAHLDSVHLPTMVTRVTSLDHKRQEYIRKVCHIAAGGQRMVCPVASLKESTVISPAQLEAHSLPILVQVKFEMDGLHLPKRTNASEGHFNFVYRPSPHFDRFPEEGFGISPDKPTVQITGNHFEVLMDNDQLSVRVDGIDNACNVTTISSGVIVCVLHPDMLNENMHHSLDIVYAGQSYPVGPVKLVSDQSGVNSGVIAGIVVAVFLIVLIAVGVVFYQRRGAKKVQQPGYFVDFDNRHVENGARGAGANSYVQGSEADARQALISSTFQIDEETKLMLESEKLLFKREHLILGPVIGQGHFGCVYRGTLELEGKGEVQQVAVKTLHNNSRGGEADGQAFLEEALIMKDFHHMNVLPLIGLSIDESGGLMVIIPYMKYGDLLSYIRDERNNPTVKELITFGIHVAEGMKYLADTKFVHRDLAARNCMLSEDFIVRVADFGLSRDVYEKDYYSGDNKKTKLPVKWMAPESLEKGIYNHKTDVWSYGVLLWELMTRGVTPYPEVDNWDIVNFLKQGRRMQQPSYCPDELYDIMLQCWQDDPKRRPSFAQLVTDVSNVITSLEKKKRNRRVSLNVTYVNYPNPGASDGAGPSTEDWPADGPS</sequence>
<accession>A0ACB7S431</accession>
<dbReference type="Proteomes" id="UP000821845">
    <property type="component" value="Chromosome 6"/>
</dbReference>